<dbReference type="KEGG" id="psym:J1N51_03335"/>
<evidence type="ECO:0000313" key="3">
    <source>
        <dbReference type="Proteomes" id="UP000682739"/>
    </source>
</evidence>
<feature type="transmembrane region" description="Helical" evidence="1">
    <location>
        <begin position="12"/>
        <end position="32"/>
    </location>
</feature>
<dbReference type="Proteomes" id="UP000682739">
    <property type="component" value="Chromosome"/>
</dbReference>
<gene>
    <name evidence="2" type="ORF">J1N51_03335</name>
</gene>
<reference evidence="2" key="1">
    <citation type="submission" date="2021-03" db="EMBL/GenBank/DDBJ databases">
        <title>Description of Psychrosphaera ytuae sp. nov. isolated from deep sea sediment of South China Sea.</title>
        <authorList>
            <person name="Zhang J."/>
            <person name="Xu X.-D."/>
        </authorList>
    </citation>
    <scope>NUCLEOTIDE SEQUENCE</scope>
    <source>
        <strain evidence="2">MTZ26</strain>
    </source>
</reference>
<evidence type="ECO:0000256" key="1">
    <source>
        <dbReference type="SAM" id="Phobius"/>
    </source>
</evidence>
<dbReference type="Pfam" id="PF03929">
    <property type="entry name" value="PepSY_TM"/>
    <property type="match status" value="1"/>
</dbReference>
<organism evidence="2 3">
    <name type="scientific">Psychrosphaera ytuae</name>
    <dbReference type="NCBI Taxonomy" id="2820710"/>
    <lineage>
        <taxon>Bacteria</taxon>
        <taxon>Pseudomonadati</taxon>
        <taxon>Pseudomonadota</taxon>
        <taxon>Gammaproteobacteria</taxon>
        <taxon>Alteromonadales</taxon>
        <taxon>Pseudoalteromonadaceae</taxon>
        <taxon>Psychrosphaera</taxon>
    </lineage>
</organism>
<protein>
    <submittedName>
        <fullName evidence="2">PepSY domain-containing protein</fullName>
    </submittedName>
</protein>
<accession>A0A975HJF8</accession>
<sequence>MPTLKHFKVFHKWLSVLVGIQLIIWLVTGLYFNLMDANLASGNEHRVRVQYDHNLAAFDLISIANVSPSKLEKGDNDASFDAPIKVEQIWLLGKPYYHFVYEAGAHGDQKRDSELFNAVNGENVKLSPPQVLTIAEQSYSGSGELSKPILRQPPFDDYVAQQNPMWQVDVKDENNTTIYLDEVTGQVLRHVNDDSRLKGLMLKLHFMDYGNTGGFNHWLIICFAVATLFLSVTGMVWLVELLKRDLHKRLG</sequence>
<dbReference type="InterPro" id="IPR005625">
    <property type="entry name" value="PepSY-ass_TM"/>
</dbReference>
<dbReference type="EMBL" id="CP072110">
    <property type="protein sequence ID" value="QTH65266.1"/>
    <property type="molecule type" value="Genomic_DNA"/>
</dbReference>
<keyword evidence="1" id="KW-0812">Transmembrane</keyword>
<name>A0A975HJF8_9GAMM</name>
<proteinExistence type="predicted"/>
<dbReference type="AlphaFoldDB" id="A0A975HJF8"/>
<evidence type="ECO:0000313" key="2">
    <source>
        <dbReference type="EMBL" id="QTH65266.1"/>
    </source>
</evidence>
<keyword evidence="1" id="KW-1133">Transmembrane helix</keyword>
<keyword evidence="1" id="KW-0472">Membrane</keyword>
<feature type="transmembrane region" description="Helical" evidence="1">
    <location>
        <begin position="217"/>
        <end position="239"/>
    </location>
</feature>
<keyword evidence="3" id="KW-1185">Reference proteome</keyword>